<dbReference type="PROSITE" id="PS50995">
    <property type="entry name" value="HTH_MARR_2"/>
    <property type="match status" value="1"/>
</dbReference>
<dbReference type="PANTHER" id="PTHR33164:SF56">
    <property type="entry name" value="HTH-TYPE TRANSCRIPTIONAL REGULATOR MHQR"/>
    <property type="match status" value="1"/>
</dbReference>
<dbReference type="InterPro" id="IPR000835">
    <property type="entry name" value="HTH_MarR-typ"/>
</dbReference>
<dbReference type="Proteomes" id="UP000721415">
    <property type="component" value="Unassembled WGS sequence"/>
</dbReference>
<evidence type="ECO:0000313" key="4">
    <source>
        <dbReference type="EMBL" id="MBG9986625.1"/>
    </source>
</evidence>
<evidence type="ECO:0000256" key="2">
    <source>
        <dbReference type="ARBA" id="ARBA00023163"/>
    </source>
</evidence>
<dbReference type="PRINTS" id="PR00598">
    <property type="entry name" value="HTHMARR"/>
</dbReference>
<comment type="caution">
    <text evidence="4">The sequence shown here is derived from an EMBL/GenBank/DDBJ whole genome shotgun (WGS) entry which is preliminary data.</text>
</comment>
<keyword evidence="5" id="KW-1185">Reference proteome</keyword>
<gene>
    <name evidence="4" type="ORF">HZY91_06920</name>
</gene>
<accession>A0ABS0LT44</accession>
<dbReference type="SMART" id="SM00347">
    <property type="entry name" value="HTH_MARR"/>
    <property type="match status" value="1"/>
</dbReference>
<dbReference type="InterPro" id="IPR036388">
    <property type="entry name" value="WH-like_DNA-bd_sf"/>
</dbReference>
<keyword evidence="2" id="KW-0804">Transcription</keyword>
<protein>
    <submittedName>
        <fullName evidence="4">MarR family transcriptional regulator</fullName>
    </submittedName>
</protein>
<evidence type="ECO:0000259" key="3">
    <source>
        <dbReference type="PROSITE" id="PS50995"/>
    </source>
</evidence>
<dbReference type="Gene3D" id="1.10.10.10">
    <property type="entry name" value="Winged helix-like DNA-binding domain superfamily/Winged helix DNA-binding domain"/>
    <property type="match status" value="1"/>
</dbReference>
<dbReference type="InterPro" id="IPR036390">
    <property type="entry name" value="WH_DNA-bd_sf"/>
</dbReference>
<dbReference type="RefSeq" id="WP_197115549.1">
    <property type="nucleotide sequence ID" value="NZ_JACBXQ010000004.1"/>
</dbReference>
<feature type="domain" description="HTH marR-type" evidence="3">
    <location>
        <begin position="4"/>
        <end position="139"/>
    </location>
</feature>
<keyword evidence="1" id="KW-0805">Transcription regulation</keyword>
<name>A0ABS0LT44_9LACT</name>
<reference evidence="4 5" key="1">
    <citation type="submission" date="2020-07" db="EMBL/GenBank/DDBJ databases">
        <title>Facklamia lactis sp. nov., isolated from raw milk.</title>
        <authorList>
            <person name="Doll E.V."/>
            <person name="Huptas C."/>
            <person name="Staib L."/>
            <person name="Wenning M."/>
            <person name="Scherer S."/>
        </authorList>
    </citation>
    <scope>NUCLEOTIDE SEQUENCE [LARGE SCALE GENOMIC DNA]</scope>
    <source>
        <strain evidence="4 5">DSM 111018</strain>
    </source>
</reference>
<sequence>MDRQQEVLKTYIALMRVHGEFEKLVKKDANRYGLNVTEFAVLELLYNRGQQPIQQIGSRILIASSSTTYVVDKLCNKGYAKRIPDANDRRVTFTAITDKGKELMDQVYPEHRDHLVEFFEEVSDDEILAMKKTLQRMSHYE</sequence>
<evidence type="ECO:0000313" key="5">
    <source>
        <dbReference type="Proteomes" id="UP000721415"/>
    </source>
</evidence>
<organism evidence="4 5">
    <name type="scientific">Facklamia lactis</name>
    <dbReference type="NCBI Taxonomy" id="2749967"/>
    <lineage>
        <taxon>Bacteria</taxon>
        <taxon>Bacillati</taxon>
        <taxon>Bacillota</taxon>
        <taxon>Bacilli</taxon>
        <taxon>Lactobacillales</taxon>
        <taxon>Aerococcaceae</taxon>
        <taxon>Facklamia</taxon>
    </lineage>
</organism>
<dbReference type="EMBL" id="JACBXQ010000004">
    <property type="protein sequence ID" value="MBG9986625.1"/>
    <property type="molecule type" value="Genomic_DNA"/>
</dbReference>
<dbReference type="PANTHER" id="PTHR33164">
    <property type="entry name" value="TRANSCRIPTIONAL REGULATOR, MARR FAMILY"/>
    <property type="match status" value="1"/>
</dbReference>
<proteinExistence type="predicted"/>
<dbReference type="Pfam" id="PF01047">
    <property type="entry name" value="MarR"/>
    <property type="match status" value="1"/>
</dbReference>
<dbReference type="InterPro" id="IPR039422">
    <property type="entry name" value="MarR/SlyA-like"/>
</dbReference>
<evidence type="ECO:0000256" key="1">
    <source>
        <dbReference type="ARBA" id="ARBA00023015"/>
    </source>
</evidence>
<dbReference type="SUPFAM" id="SSF46785">
    <property type="entry name" value="Winged helix' DNA-binding domain"/>
    <property type="match status" value="1"/>
</dbReference>